<dbReference type="OMA" id="FKWKIQG"/>
<protein>
    <recommendedName>
        <fullName evidence="2">Ty3 transposon capsid-like protein domain-containing protein</fullName>
    </recommendedName>
</protein>
<feature type="domain" description="Ty3 transposon capsid-like protein" evidence="2">
    <location>
        <begin position="116"/>
        <end position="249"/>
    </location>
</feature>
<feature type="region of interest" description="Disordered" evidence="1">
    <location>
        <begin position="549"/>
        <end position="575"/>
    </location>
</feature>
<name>A0A1S3YB75_TOBAC</name>
<reference evidence="3" key="1">
    <citation type="submission" date="2025-08" db="UniProtKB">
        <authorList>
            <consortium name="RefSeq"/>
        </authorList>
    </citation>
    <scope>IDENTIFICATION</scope>
</reference>
<dbReference type="PaxDb" id="4097-A0A1S3YB75"/>
<dbReference type="Pfam" id="PF08284">
    <property type="entry name" value="RVP_2"/>
    <property type="match status" value="1"/>
</dbReference>
<dbReference type="AlphaFoldDB" id="A0A1S3YB75"/>
<gene>
    <name evidence="3" type="primary">LOC107774272</name>
</gene>
<evidence type="ECO:0000313" key="3">
    <source>
        <dbReference type="RefSeq" id="XP_016449252.1"/>
    </source>
</evidence>
<dbReference type="RefSeq" id="XP_016449252.1">
    <property type="nucleotide sequence ID" value="XM_016593766.1"/>
</dbReference>
<dbReference type="CDD" id="cd00303">
    <property type="entry name" value="retropepsin_like"/>
    <property type="match status" value="1"/>
</dbReference>
<evidence type="ECO:0000259" key="2">
    <source>
        <dbReference type="Pfam" id="PF19259"/>
    </source>
</evidence>
<feature type="compositionally biased region" description="Polar residues" evidence="1">
    <location>
        <begin position="566"/>
        <end position="575"/>
    </location>
</feature>
<accession>A0A1S3YB75</accession>
<sequence>MTITETRSKSTEESVKKLDMQLQNYMETNDARLEGLAKKMDLLMEKLIPNQEGILGSAPGLQLDASGSRLHKNDQFEQARFQRSNHHGRFEFPFFDGVDPCSWLRKGERYFHYNRILDPDEKLEVAVLHLTGKAEAWFFSYHVSKGVIKWHEFTEEICKRFEGASNSKFNLIGEFKKVEQKGTVDEYLERFEDLKAWVLIRNPTIPEDFFLEFFVEGLKEEIRHTIKMLNPFTLSQAVDKARYQERLIQVQNRKERSQWGRSNITGYNQTNGVMVKGANSSVGGQGNKLLELRKAQGLCYKCGEKYHVGHQCKTKQLNTMSASIDPTELEQSEGIEGDVKELEEMPGEEIMDEAISLNALSGTEVPNTIKLGGEAKRNKITILLDSGSTHSFLDLETARRIGCQIIEAVPMRVTVANGNHITSLHSCPRFKWKIQGVEFEDAVRLVRLGGNDMILGGDWMKGHNPVLLDFIEYKVQVTHKGKRVELKGIYSKGELKSMTAVGVRQLLKKGQAIWAHLFTLSAQKIPMTEEIPAEIVEVLADFKDVFDEPTSLPPKRGHDHHIPLKSNANPVSRRP</sequence>
<dbReference type="OrthoDB" id="1302771at2759"/>
<dbReference type="InterPro" id="IPR045358">
    <property type="entry name" value="Ty3_capsid"/>
</dbReference>
<proteinExistence type="predicted"/>
<dbReference type="KEGG" id="nta:107774272"/>
<dbReference type="SUPFAM" id="SSF50630">
    <property type="entry name" value="Acid proteases"/>
    <property type="match status" value="1"/>
</dbReference>
<dbReference type="PANTHER" id="PTHR15503">
    <property type="entry name" value="LDOC1 RELATED"/>
    <property type="match status" value="1"/>
</dbReference>
<dbReference type="InterPro" id="IPR032567">
    <property type="entry name" value="RTL1-rel"/>
</dbReference>
<dbReference type="Gene3D" id="2.40.70.10">
    <property type="entry name" value="Acid Proteases"/>
    <property type="match status" value="1"/>
</dbReference>
<evidence type="ECO:0000256" key="1">
    <source>
        <dbReference type="SAM" id="MobiDB-lite"/>
    </source>
</evidence>
<dbReference type="PANTHER" id="PTHR15503:SF40">
    <property type="match status" value="1"/>
</dbReference>
<organism evidence="3">
    <name type="scientific">Nicotiana tabacum</name>
    <name type="common">Common tobacco</name>
    <dbReference type="NCBI Taxonomy" id="4097"/>
    <lineage>
        <taxon>Eukaryota</taxon>
        <taxon>Viridiplantae</taxon>
        <taxon>Streptophyta</taxon>
        <taxon>Embryophyta</taxon>
        <taxon>Tracheophyta</taxon>
        <taxon>Spermatophyta</taxon>
        <taxon>Magnoliopsida</taxon>
        <taxon>eudicotyledons</taxon>
        <taxon>Gunneridae</taxon>
        <taxon>Pentapetalae</taxon>
        <taxon>asterids</taxon>
        <taxon>lamiids</taxon>
        <taxon>Solanales</taxon>
        <taxon>Solanaceae</taxon>
        <taxon>Nicotianoideae</taxon>
        <taxon>Nicotianeae</taxon>
        <taxon>Nicotiana</taxon>
    </lineage>
</organism>
<dbReference type="InterPro" id="IPR021109">
    <property type="entry name" value="Peptidase_aspartic_dom_sf"/>
</dbReference>
<dbReference type="Pfam" id="PF19259">
    <property type="entry name" value="Ty3_capsid"/>
    <property type="match status" value="1"/>
</dbReference>